<evidence type="ECO:0000313" key="1">
    <source>
        <dbReference type="EMBL" id="SDD86319.1"/>
    </source>
</evidence>
<dbReference type="EMBL" id="FMZP01000060">
    <property type="protein sequence ID" value="SDD86319.1"/>
    <property type="molecule type" value="Genomic_DNA"/>
</dbReference>
<proteinExistence type="predicted"/>
<sequence length="52" mass="5837">MANTFINTDIFNGFIWNSRSYEVKVLVVVNDRSTVIVCSGCCMRLGIISSVY</sequence>
<name>A0A1G6Y7B3_9EURY</name>
<organism evidence="1 2">
    <name type="scientific">Natrinema hispanicum</name>
    <dbReference type="NCBI Taxonomy" id="392421"/>
    <lineage>
        <taxon>Archaea</taxon>
        <taxon>Methanobacteriati</taxon>
        <taxon>Methanobacteriota</taxon>
        <taxon>Stenosarchaea group</taxon>
        <taxon>Halobacteria</taxon>
        <taxon>Halobacteriales</taxon>
        <taxon>Natrialbaceae</taxon>
        <taxon>Natrinema</taxon>
    </lineage>
</organism>
<dbReference type="AlphaFoldDB" id="A0A1G6Y7B3"/>
<gene>
    <name evidence="1" type="ORF">SAMN05192552_10608</name>
</gene>
<evidence type="ECO:0000313" key="2">
    <source>
        <dbReference type="Proteomes" id="UP000324021"/>
    </source>
</evidence>
<dbReference type="Proteomes" id="UP000324021">
    <property type="component" value="Unassembled WGS sequence"/>
</dbReference>
<accession>A0A1G6Y7B3</accession>
<reference evidence="1 2" key="1">
    <citation type="submission" date="2016-10" db="EMBL/GenBank/DDBJ databases">
        <authorList>
            <person name="Varghese N."/>
            <person name="Submissions S."/>
        </authorList>
    </citation>
    <scope>NUCLEOTIDE SEQUENCE [LARGE SCALE GENOMIC DNA]</scope>
    <source>
        <strain evidence="1 2">CDM_1</strain>
    </source>
</reference>
<protein>
    <submittedName>
        <fullName evidence="1">Uncharacterized protein</fullName>
    </submittedName>
</protein>
<feature type="non-terminal residue" evidence="1">
    <location>
        <position position="52"/>
    </location>
</feature>